<feature type="compositionally biased region" description="Basic and acidic residues" evidence="15">
    <location>
        <begin position="1681"/>
        <end position="1704"/>
    </location>
</feature>
<gene>
    <name evidence="19" type="ORF">FSCOSCO3_A027379</name>
</gene>
<keyword evidence="2 16" id="KW-0812">Transmembrane</keyword>
<dbReference type="PROSITE" id="PS50835">
    <property type="entry name" value="IG_LIKE"/>
    <property type="match status" value="7"/>
</dbReference>
<evidence type="ECO:0000256" key="8">
    <source>
        <dbReference type="ARBA" id="ARBA00023157"/>
    </source>
</evidence>
<evidence type="ECO:0000256" key="17">
    <source>
        <dbReference type="SAM" id="SignalP"/>
    </source>
</evidence>
<dbReference type="SMART" id="SM00406">
    <property type="entry name" value="IGv"/>
    <property type="match status" value="6"/>
</dbReference>
<comment type="function">
    <text evidence="13">Most highly expressed siglec (sialic acid-binding immunoglobulin-like lectin) on B-cells that plays a role in various aspects of B-cell biology including differentiation, antigen presentation, and trafficking to bone marrow. Binds to alpha 2,6-linked sialic acid residues of surface molecules such as CD22 itself, CD45 and IgM in a cis configuration. Can also bind to ligands on other cells as an adhesion molecule in a trans configuration. Acts as an inhibitory coreceptor on the surface of B-cells and inhibits B-cell receptor induced signaling, characterized by inhibition of the calcium mobilization and cellular activation. Mechanistically, the immunoreceptor tyrosine-based inhibitory motif domain is phosphorylated by the Src kinase LYN, which in turn leads to the recruitment of the protein tyrosine phosphatase 1/PTPN6, leading to the negative regulation of BCR signaling. If this negative signaling from is of sufficient strength, apoptosis of the B-cell can be induced.</text>
</comment>
<evidence type="ECO:0000256" key="7">
    <source>
        <dbReference type="ARBA" id="ARBA00023136"/>
    </source>
</evidence>
<dbReference type="CDD" id="cd00096">
    <property type="entry name" value="Ig"/>
    <property type="match status" value="2"/>
</dbReference>
<dbReference type="SMART" id="SM00409">
    <property type="entry name" value="IG"/>
    <property type="match status" value="10"/>
</dbReference>
<evidence type="ECO:0000259" key="18">
    <source>
        <dbReference type="PROSITE" id="PS50835"/>
    </source>
</evidence>
<keyword evidence="4" id="KW-0677">Repeat</keyword>
<evidence type="ECO:0000256" key="2">
    <source>
        <dbReference type="ARBA" id="ARBA00022692"/>
    </source>
</evidence>
<dbReference type="GO" id="GO:0007155">
    <property type="term" value="P:cell adhesion"/>
    <property type="evidence" value="ECO:0007669"/>
    <property type="project" value="UniProtKB-KW"/>
</dbReference>
<dbReference type="PANTHER" id="PTHR12035">
    <property type="entry name" value="SIALIC ACID BINDING IMMUNOGLOBULIN-LIKE LECTIN"/>
    <property type="match status" value="1"/>
</dbReference>
<name>A0AAV1NY15_SCOSC</name>
<evidence type="ECO:0000313" key="19">
    <source>
        <dbReference type="EMBL" id="CAK6964272.1"/>
    </source>
</evidence>
<evidence type="ECO:0000256" key="11">
    <source>
        <dbReference type="ARBA" id="ARBA00040106"/>
    </source>
</evidence>
<sequence length="1754" mass="192797">MFVLIWATLLFSLRGNSADTGASVRQRQHCPNPGYCITLTEGEITAEAGLCVVIPCSFTTGYYFTPQHIVWYKCEQFTCSDSDIIFHTYTNNRKVQPEFRGRVSLLETDLSQKTCSIIINDLTESDSGSYQLRVNGMWLGKMDGFTFPQKATISVKALSQKPTVMVPPLTEGQQITLTCTAPGLCSGSVPTITWTWRGRGEKTAEITGNLTERKTENITAVTQRHSSTLTFNASAEHHGTQVTCKVGFTGDTATEETLTLNVTLSPVQHYRPGSAVLPWVLGVSLSVNVFSIIYVIFLCLLLEGRNCPVECLNHQIRMFVLIWVTLFLPVSGSSTDTGASVRQRQHCPIQGYCITLTEGEITAEAGLCVVIPCSFTTDYSFTPQHIVWYKCEQYSCSDSDIIFHTYTNNRKVQPEFRGRVSPLETDLSQKTCSIVINDLTESDSGSYQLRVIGMWLGRTDRFTFPQKATISVKALSQKPTVMVPPLTEGQQTTLTCTAPGLCSGSVPTITWTWRGRGEDDSHITGNIVTETLIAFKQRHSSTLTFNASAEHHGTQVTCKVGFTGDTATEETVTLNVTYVKEIKVTGNTSLKEGETLNLTCSIESFPPSSIMWTKLSNKTVKNGRETNLQNGTETDLQTDTETASLIINNVTAEHAGQYICTAKHLNNILTNEDDVTVKYMRKPEITGDVIVKEGDTLNLTCNAESFPPSLITWSKLGLNTSLHSRIDVDLQNNTGLSTLIIPNVTTEHSGCYICTVKHVDNTLTLHADVTVARFVKILKGSGCVAQSTALTCVCISQGVPLPTIKWPMIENHTEYSVITTVSKHTVNSTITLPVTDHRNTAVECVSSNGNGEAKENLTIQIHSPKKEGQSTGLLSIVSRLDIIIAFLIGVLLTTTLCCLAKTYNRKNQKSSGSLDGTLEMVTAQEDPLIHPDQAVQDNQTHHQEAPKDGAEGVERGAPDLDSAAKDVEYASIDFSVLKRRSLRGAAKKQETTETEYTEIKREEKTDCLKYRIMMFVLFWATLLFSLRGSNADEGASVRQKQDCPVPGYCITLTEGEITAEAGLCVVIPCSFTTPDTFTPQHIIWSKCEPSKKCSESYIIFHTYKNNTKVQPQFRGRVSLLETNLSQKTCSIVFNDLTDSDSGSYQLRVIGRTDRLTFPQKATISVKALSQKPTVMVPPLTEGQQITLTCTAPGLCSGSVPTITWTWRGRGENTTEITGNLTERKTENLTAVTQRHSSTLTFNASAEHHGTQVTCKVGFTGDTATEETLTLNVTYVKEIKFTANRSLEEGETLNLTCSVESFPPSSIMWTKLSNKTNGRETNLQNGTETDLQTDTETASLIIPNVTAEQAGQYICTAKHLNNTVTKEVDVTVKYMRKPEITGDVIVKEGGTLNLTCNAESFPQSLITWSKLGLNTSLHSKIDVDLQNDTGLSTLIIPNVTTEHSGRYICTVKHVDNTLTLHADVTVARFAKILKDSGCVAQSTVLTCVCISQGVPLPTIKWPLIENHTGYSVITTVSNHTVNSTITLPVTDHRNTAVECISSNGNGEAKENLTIQKLSPKKEGQSTGLLSIVSRLDIIIAFLIGVLLTTTLCCLAKKCHRKKQKSSGSLDGTLEMVTAQEDPLIHPDQAVQDNQTHHQEAPKDGAEGVERGAPDLDGAAKDVEYASIDFSVLKRRSLRGTAKKQETTETEYTEIKREEKVERQDNDGEPDEMLECKEEEAAMAEDDEEIKHCVAKEEEVEDVALYSNVKDIMDEM</sequence>
<dbReference type="InterPro" id="IPR003006">
    <property type="entry name" value="Ig/MHC_CS"/>
</dbReference>
<feature type="transmembrane region" description="Helical" evidence="16">
    <location>
        <begin position="882"/>
        <end position="900"/>
    </location>
</feature>
<protein>
    <recommendedName>
        <fullName evidence="11">B-cell receptor CD22</fullName>
    </recommendedName>
    <alternativeName>
        <fullName evidence="12">Sialic acid-binding Ig-like lectin 2</fullName>
    </alternativeName>
</protein>
<dbReference type="InterPro" id="IPR003599">
    <property type="entry name" value="Ig_sub"/>
</dbReference>
<dbReference type="InterPro" id="IPR003598">
    <property type="entry name" value="Ig_sub2"/>
</dbReference>
<feature type="transmembrane region" description="Helical" evidence="16">
    <location>
        <begin position="1008"/>
        <end position="1026"/>
    </location>
</feature>
<evidence type="ECO:0000256" key="6">
    <source>
        <dbReference type="ARBA" id="ARBA00022989"/>
    </source>
</evidence>
<evidence type="ECO:0000256" key="1">
    <source>
        <dbReference type="ARBA" id="ARBA00004479"/>
    </source>
</evidence>
<dbReference type="GO" id="GO:0005886">
    <property type="term" value="C:plasma membrane"/>
    <property type="evidence" value="ECO:0007669"/>
    <property type="project" value="TreeGrafter"/>
</dbReference>
<keyword evidence="20" id="KW-1185">Reference proteome</keyword>
<keyword evidence="5" id="KW-0130">Cell adhesion</keyword>
<dbReference type="Pfam" id="PF07686">
    <property type="entry name" value="V-set"/>
    <property type="match status" value="1"/>
</dbReference>
<dbReference type="InterPro" id="IPR013162">
    <property type="entry name" value="CD80_C2-set"/>
</dbReference>
<feature type="domain" description="Ig-like" evidence="18">
    <location>
        <begin position="479"/>
        <end position="560"/>
    </location>
</feature>
<evidence type="ECO:0000256" key="10">
    <source>
        <dbReference type="ARBA" id="ARBA00038361"/>
    </source>
</evidence>
<comment type="similarity">
    <text evidence="10">Belongs to the immunoglobulin superfamily. SIGLEC (sialic acid binding Ig-like lectin) family.</text>
</comment>
<evidence type="ECO:0000256" key="4">
    <source>
        <dbReference type="ARBA" id="ARBA00022737"/>
    </source>
</evidence>
<keyword evidence="6 16" id="KW-1133">Transmembrane helix</keyword>
<dbReference type="InterPro" id="IPR056386">
    <property type="entry name" value="Ig_CD22"/>
</dbReference>
<feature type="domain" description="Ig-like" evidence="18">
    <location>
        <begin position="1273"/>
        <end position="1370"/>
    </location>
</feature>
<dbReference type="EMBL" id="CAWUFR010000071">
    <property type="protein sequence ID" value="CAK6964272.1"/>
    <property type="molecule type" value="Genomic_DNA"/>
</dbReference>
<evidence type="ECO:0000256" key="14">
    <source>
        <dbReference type="ARBA" id="ARBA00046458"/>
    </source>
</evidence>
<feature type="domain" description="Ig-like" evidence="18">
    <location>
        <begin position="1377"/>
        <end position="1464"/>
    </location>
</feature>
<dbReference type="InterPro" id="IPR013783">
    <property type="entry name" value="Ig-like_fold"/>
</dbReference>
<dbReference type="GO" id="GO:0030246">
    <property type="term" value="F:carbohydrate binding"/>
    <property type="evidence" value="ECO:0007669"/>
    <property type="project" value="UniProtKB-KW"/>
</dbReference>
<dbReference type="Proteomes" id="UP001314229">
    <property type="component" value="Unassembled WGS sequence"/>
</dbReference>
<feature type="chain" id="PRO_5043640083" description="B-cell receptor CD22" evidence="17">
    <location>
        <begin position="19"/>
        <end position="1754"/>
    </location>
</feature>
<keyword evidence="8" id="KW-1015">Disulfide bond</keyword>
<dbReference type="PANTHER" id="PTHR12035:SF128">
    <property type="entry name" value="BRANCHED CHAIN KETO ACID DEHYDROGENASE E1 SUBUNIT BETA,-LIKE-RELATED"/>
    <property type="match status" value="1"/>
</dbReference>
<dbReference type="GO" id="GO:0033691">
    <property type="term" value="F:sialic acid binding"/>
    <property type="evidence" value="ECO:0007669"/>
    <property type="project" value="TreeGrafter"/>
</dbReference>
<dbReference type="Gene3D" id="2.60.40.10">
    <property type="entry name" value="Immunoglobulins"/>
    <property type="match status" value="12"/>
</dbReference>
<organism evidence="19 20">
    <name type="scientific">Scomber scombrus</name>
    <name type="common">Atlantic mackerel</name>
    <name type="synonym">Scomber vernalis</name>
    <dbReference type="NCBI Taxonomy" id="13677"/>
    <lineage>
        <taxon>Eukaryota</taxon>
        <taxon>Metazoa</taxon>
        <taxon>Chordata</taxon>
        <taxon>Craniata</taxon>
        <taxon>Vertebrata</taxon>
        <taxon>Euteleostomi</taxon>
        <taxon>Actinopterygii</taxon>
        <taxon>Neopterygii</taxon>
        <taxon>Teleostei</taxon>
        <taxon>Neoteleostei</taxon>
        <taxon>Acanthomorphata</taxon>
        <taxon>Pelagiaria</taxon>
        <taxon>Scombriformes</taxon>
        <taxon>Scombridae</taxon>
        <taxon>Scomber</taxon>
    </lineage>
</organism>
<feature type="region of interest" description="Disordered" evidence="15">
    <location>
        <begin position="1631"/>
        <end position="1653"/>
    </location>
</feature>
<proteinExistence type="inferred from homology"/>
<feature type="compositionally biased region" description="Basic and acidic residues" evidence="15">
    <location>
        <begin position="939"/>
        <end position="957"/>
    </location>
</feature>
<feature type="compositionally biased region" description="Basic and acidic residues" evidence="15">
    <location>
        <begin position="1633"/>
        <end position="1653"/>
    </location>
</feature>
<evidence type="ECO:0000313" key="20">
    <source>
        <dbReference type="Proteomes" id="UP001314229"/>
    </source>
</evidence>
<dbReference type="InterPro" id="IPR036179">
    <property type="entry name" value="Ig-like_dom_sf"/>
</dbReference>
<feature type="domain" description="Ig-like" evidence="18">
    <location>
        <begin position="162"/>
        <end position="261"/>
    </location>
</feature>
<reference evidence="19 20" key="1">
    <citation type="submission" date="2024-01" db="EMBL/GenBank/DDBJ databases">
        <authorList>
            <person name="Alioto T."/>
            <person name="Alioto T."/>
            <person name="Gomez Garrido J."/>
        </authorList>
    </citation>
    <scope>NUCLEOTIDE SEQUENCE [LARGE SCALE GENOMIC DNA]</scope>
</reference>
<dbReference type="SUPFAM" id="SSF48726">
    <property type="entry name" value="Immunoglobulin"/>
    <property type="match status" value="10"/>
</dbReference>
<feature type="domain" description="Ig-like" evidence="18">
    <location>
        <begin position="683"/>
        <end position="770"/>
    </location>
</feature>
<dbReference type="InterPro" id="IPR051036">
    <property type="entry name" value="SIGLEC"/>
</dbReference>
<evidence type="ECO:0000256" key="3">
    <source>
        <dbReference type="ARBA" id="ARBA00022734"/>
    </source>
</evidence>
<feature type="domain" description="Ig-like" evidence="18">
    <location>
        <begin position="1172"/>
        <end position="1271"/>
    </location>
</feature>
<evidence type="ECO:0000256" key="15">
    <source>
        <dbReference type="SAM" id="MobiDB-lite"/>
    </source>
</evidence>
<keyword evidence="9" id="KW-0393">Immunoglobulin domain</keyword>
<feature type="region of interest" description="Disordered" evidence="15">
    <location>
        <begin position="937"/>
        <end position="957"/>
    </location>
</feature>
<evidence type="ECO:0000256" key="12">
    <source>
        <dbReference type="ARBA" id="ARBA00041781"/>
    </source>
</evidence>
<dbReference type="SMART" id="SM00408">
    <property type="entry name" value="IGc2"/>
    <property type="match status" value="6"/>
</dbReference>
<dbReference type="Pfam" id="PF13927">
    <property type="entry name" value="Ig_3"/>
    <property type="match status" value="4"/>
</dbReference>
<accession>A0AAV1NY15</accession>
<dbReference type="InterPro" id="IPR013106">
    <property type="entry name" value="Ig_V-set"/>
</dbReference>
<dbReference type="PROSITE" id="PS00290">
    <property type="entry name" value="IG_MHC"/>
    <property type="match status" value="2"/>
</dbReference>
<feature type="signal peptide" evidence="17">
    <location>
        <begin position="1"/>
        <end position="18"/>
    </location>
</feature>
<evidence type="ECO:0000256" key="5">
    <source>
        <dbReference type="ARBA" id="ARBA00022889"/>
    </source>
</evidence>
<comment type="subcellular location">
    <subcellularLocation>
        <location evidence="1">Membrane</location>
        <topology evidence="1">Single-pass type I membrane protein</topology>
    </subcellularLocation>
</comment>
<keyword evidence="7 16" id="KW-0472">Membrane</keyword>
<feature type="transmembrane region" description="Helical" evidence="16">
    <location>
        <begin position="1576"/>
        <end position="1594"/>
    </location>
</feature>
<evidence type="ECO:0000256" key="13">
    <source>
        <dbReference type="ARBA" id="ARBA00045430"/>
    </source>
</evidence>
<comment type="subunit">
    <text evidence="14">Predominantly monomer of isoform CD22-beta. Also found as heterodimer of isoform CD22-beta and a shorter isoform. Interacts with PTPN6/SHP-1, LYN, SYK, PIK3R1/PIK3R2 and PLCG1 upon phosphorylation. Interacts with GRB2, INPP5D and SHC1 upon phosphorylation. May form a complex with INPP5D/SHIP, GRB2 and SHC1.</text>
</comment>
<comment type="caution">
    <text evidence="19">The sequence shown here is derived from an EMBL/GenBank/DDBJ whole genome shotgun (WGS) entry which is preliminary data.</text>
</comment>
<dbReference type="Pfam" id="PF24518">
    <property type="entry name" value="Ig_CD22"/>
    <property type="match status" value="2"/>
</dbReference>
<evidence type="ECO:0000256" key="9">
    <source>
        <dbReference type="ARBA" id="ARBA00023319"/>
    </source>
</evidence>
<dbReference type="Pfam" id="PF08205">
    <property type="entry name" value="C2-set_2"/>
    <property type="match status" value="2"/>
</dbReference>
<evidence type="ECO:0000256" key="16">
    <source>
        <dbReference type="SAM" id="Phobius"/>
    </source>
</evidence>
<dbReference type="InterPro" id="IPR007110">
    <property type="entry name" value="Ig-like_dom"/>
</dbReference>
<feature type="transmembrane region" description="Helical" evidence="16">
    <location>
        <begin position="276"/>
        <end position="302"/>
    </location>
</feature>
<feature type="region of interest" description="Disordered" evidence="15">
    <location>
        <begin position="1677"/>
        <end position="1711"/>
    </location>
</feature>
<feature type="domain" description="Ig-like" evidence="18">
    <location>
        <begin position="570"/>
        <end position="676"/>
    </location>
</feature>
<keyword evidence="17" id="KW-0732">Signal</keyword>
<keyword evidence="3" id="KW-0430">Lectin</keyword>
<feature type="transmembrane region" description="Helical" evidence="16">
    <location>
        <begin position="314"/>
        <end position="332"/>
    </location>
</feature>